<dbReference type="SUPFAM" id="SSF56112">
    <property type="entry name" value="Protein kinase-like (PK-like)"/>
    <property type="match status" value="1"/>
</dbReference>
<dbReference type="EMBL" id="JBHSAY010000003">
    <property type="protein sequence ID" value="MFC4129845.1"/>
    <property type="molecule type" value="Genomic_DNA"/>
</dbReference>
<accession>A0ABV8LHT1</accession>
<dbReference type="RefSeq" id="WP_253760085.1">
    <property type="nucleotide sequence ID" value="NZ_JAMZDZ010000001.1"/>
</dbReference>
<evidence type="ECO:0000313" key="1">
    <source>
        <dbReference type="EMBL" id="MFC4129845.1"/>
    </source>
</evidence>
<reference evidence="2" key="1">
    <citation type="journal article" date="2019" name="Int. J. Syst. Evol. Microbiol.">
        <title>The Global Catalogue of Microorganisms (GCM) 10K type strain sequencing project: providing services to taxonomists for standard genome sequencing and annotation.</title>
        <authorList>
            <consortium name="The Broad Institute Genomics Platform"/>
            <consortium name="The Broad Institute Genome Sequencing Center for Infectious Disease"/>
            <person name="Wu L."/>
            <person name="Ma J."/>
        </authorList>
    </citation>
    <scope>NUCLEOTIDE SEQUENCE [LARGE SCALE GENOMIC DNA]</scope>
    <source>
        <strain evidence="2">CGMCC 4.7289</strain>
    </source>
</reference>
<protein>
    <submittedName>
        <fullName evidence="1">Aminoglycoside phosphotransferase family protein</fullName>
    </submittedName>
</protein>
<comment type="caution">
    <text evidence="1">The sequence shown here is derived from an EMBL/GenBank/DDBJ whole genome shotgun (WGS) entry which is preliminary data.</text>
</comment>
<name>A0ABV8LHT1_9ACTN</name>
<proteinExistence type="predicted"/>
<gene>
    <name evidence="1" type="ORF">ACFOZ4_04430</name>
</gene>
<keyword evidence="2" id="KW-1185">Reference proteome</keyword>
<dbReference type="Proteomes" id="UP001595816">
    <property type="component" value="Unassembled WGS sequence"/>
</dbReference>
<organism evidence="1 2">
    <name type="scientific">Hamadaea flava</name>
    <dbReference type="NCBI Taxonomy" id="1742688"/>
    <lineage>
        <taxon>Bacteria</taxon>
        <taxon>Bacillati</taxon>
        <taxon>Actinomycetota</taxon>
        <taxon>Actinomycetes</taxon>
        <taxon>Micromonosporales</taxon>
        <taxon>Micromonosporaceae</taxon>
        <taxon>Hamadaea</taxon>
    </lineage>
</organism>
<evidence type="ECO:0000313" key="2">
    <source>
        <dbReference type="Proteomes" id="UP001595816"/>
    </source>
</evidence>
<sequence>MSPVTTAPAQLTAADAQLRHQYLAEVLDLLYPAPCSLTGDGPDRVAEYLVVPHARRPKLLIPMGSRRVAAAAVRRFAEPQTRLAKLKRDAVVAALRTGAWPALLRDRVRINAPSPGADSIDSYLERHLQAPLSISIHIGPARANRKPVLQLLTPTGRTFGFTKLGTGPLTRRLVRAETAALTALSHIDLKEVSVPQVLHTGQWHGHQVLVQSALPIWRDRVPLGPERLTTAMLEVARAVGTTRGWLATSPYWADLRNRLVQVADHADGAPLLDAARTLIDRSGDVPLTYGAWHGDWAPWNMACVDSDDGSDVLVWDWERFTPGVPMGFDALHYELQRRIQSDADARACVADVVAQASTLLDPFDVIPDGREVTALLYLVDLAARYLADRQAEAGARLGVLGTWLLPVLIDRVRRLT</sequence>
<dbReference type="InterPro" id="IPR011009">
    <property type="entry name" value="Kinase-like_dom_sf"/>
</dbReference>